<evidence type="ECO:0000313" key="7">
    <source>
        <dbReference type="EMBL" id="PWN23880.1"/>
    </source>
</evidence>
<feature type="compositionally biased region" description="Pro residues" evidence="5">
    <location>
        <begin position="110"/>
        <end position="123"/>
    </location>
</feature>
<evidence type="ECO:0000256" key="1">
    <source>
        <dbReference type="ARBA" id="ARBA00022723"/>
    </source>
</evidence>
<feature type="region of interest" description="Disordered" evidence="5">
    <location>
        <begin position="265"/>
        <end position="288"/>
    </location>
</feature>
<feature type="compositionally biased region" description="Low complexity" evidence="5">
    <location>
        <begin position="185"/>
        <end position="200"/>
    </location>
</feature>
<feature type="compositionally biased region" description="Low complexity" evidence="5">
    <location>
        <begin position="124"/>
        <end position="136"/>
    </location>
</feature>
<dbReference type="GO" id="GO:0006511">
    <property type="term" value="P:ubiquitin-dependent protein catabolic process"/>
    <property type="evidence" value="ECO:0007669"/>
    <property type="project" value="TreeGrafter"/>
</dbReference>
<feature type="compositionally biased region" description="Polar residues" evidence="5">
    <location>
        <begin position="396"/>
        <end position="415"/>
    </location>
</feature>
<dbReference type="STRING" id="1684307.A0A316UF97"/>
<dbReference type="Pfam" id="PF13445">
    <property type="entry name" value="zf-RING_UBOX"/>
    <property type="match status" value="1"/>
</dbReference>
<dbReference type="InterPro" id="IPR001841">
    <property type="entry name" value="Znf_RING"/>
</dbReference>
<dbReference type="EMBL" id="KZ819321">
    <property type="protein sequence ID" value="PWN23880.1"/>
    <property type="molecule type" value="Genomic_DNA"/>
</dbReference>
<dbReference type="InterPro" id="IPR049627">
    <property type="entry name" value="SLX8"/>
</dbReference>
<proteinExistence type="predicted"/>
<dbReference type="GO" id="GO:0033768">
    <property type="term" value="C:SUMO-targeted ubiquitin ligase complex"/>
    <property type="evidence" value="ECO:0007669"/>
    <property type="project" value="TreeGrafter"/>
</dbReference>
<gene>
    <name evidence="7" type="ORF">BCV69DRAFT_279788</name>
</gene>
<dbReference type="PROSITE" id="PS50089">
    <property type="entry name" value="ZF_RING_2"/>
    <property type="match status" value="1"/>
</dbReference>
<feature type="compositionally biased region" description="Polar residues" evidence="5">
    <location>
        <begin position="86"/>
        <end position="109"/>
    </location>
</feature>
<name>A0A316UF97_9BASI</name>
<dbReference type="PROSITE" id="PS00518">
    <property type="entry name" value="ZF_RING_1"/>
    <property type="match status" value="1"/>
</dbReference>
<feature type="region of interest" description="Disordered" evidence="5">
    <location>
        <begin position="376"/>
        <end position="420"/>
    </location>
</feature>
<evidence type="ECO:0000256" key="2">
    <source>
        <dbReference type="ARBA" id="ARBA00022771"/>
    </source>
</evidence>
<keyword evidence="8" id="KW-1185">Reference proteome</keyword>
<feature type="domain" description="RING-type" evidence="6">
    <location>
        <begin position="302"/>
        <end position="337"/>
    </location>
</feature>
<dbReference type="SMART" id="SM00184">
    <property type="entry name" value="RING"/>
    <property type="match status" value="1"/>
</dbReference>
<dbReference type="AlphaFoldDB" id="A0A316UF97"/>
<dbReference type="GeneID" id="37013107"/>
<sequence length="479" mass="49489">MSGTTPPVDPSLNADASTSSSSITRDRIQPGVPHASTPPRNRRQRSLSSETEDEVSHTESETQSSEPPTSSRRVAKRPRIVLPQSAAVTSLGSRTTSPSASRNSTSAIQTPPPAASYPPPSASPAPIASGSSSRSSARPRARRPPPTRPSQIHDAIVIDSSDESDEDAVMASVVVPPAEIIGTASGPSSSRLPGRPLSPRRVARQNLASRPNGPSTPSGAYSDPDSSIHVERVVRRPPPIEILDDSLVEEGSAALRAASQIAADLDLAPSPPPPPGLRRVQVSPPRTKPPPVAHPLLSKYTCPICFCAPFPHVVSTPCGHVFCSECLFEALQVPAKQKQDALRDQMAAFTSLSTLQRMGGGIGGAIGNALGLGGGGGGEAHAPLRDGSGNIVGGQNPPTNGSNENAGNETPTTASGAPPPKINPLVGICPVCRAEIPGGFIAGHRPAAKRSVFGLELKIGKPIDDPRREEAGTVFGGKH</sequence>
<reference evidence="7 8" key="1">
    <citation type="journal article" date="2018" name="Mol. Biol. Evol.">
        <title>Broad Genomic Sampling Reveals a Smut Pathogenic Ancestry of the Fungal Clade Ustilaginomycotina.</title>
        <authorList>
            <person name="Kijpornyongpan T."/>
            <person name="Mondo S.J."/>
            <person name="Barry K."/>
            <person name="Sandor L."/>
            <person name="Lee J."/>
            <person name="Lipzen A."/>
            <person name="Pangilinan J."/>
            <person name="LaButti K."/>
            <person name="Hainaut M."/>
            <person name="Henrissat B."/>
            <person name="Grigoriev I.V."/>
            <person name="Spatafora J.W."/>
            <person name="Aime M.C."/>
        </authorList>
    </citation>
    <scope>NUCLEOTIDE SEQUENCE [LARGE SCALE GENOMIC DNA]</scope>
    <source>
        <strain evidence="7 8">MCA 4718</strain>
    </source>
</reference>
<dbReference type="PANTHER" id="PTHR47094:SF1">
    <property type="entry name" value="RING-TYPE E3 UBIQUITIN TRANSFERASE"/>
    <property type="match status" value="1"/>
</dbReference>
<dbReference type="SUPFAM" id="SSF57850">
    <property type="entry name" value="RING/U-box"/>
    <property type="match status" value="1"/>
</dbReference>
<accession>A0A316UF97</accession>
<feature type="region of interest" description="Disordered" evidence="5">
    <location>
        <begin position="1"/>
        <end position="233"/>
    </location>
</feature>
<dbReference type="InterPro" id="IPR027370">
    <property type="entry name" value="Znf-RING_euk"/>
</dbReference>
<dbReference type="GO" id="GO:0008270">
    <property type="term" value="F:zinc ion binding"/>
    <property type="evidence" value="ECO:0007669"/>
    <property type="project" value="UniProtKB-KW"/>
</dbReference>
<feature type="compositionally biased region" description="Polar residues" evidence="5">
    <location>
        <begin position="206"/>
        <end position="219"/>
    </location>
</feature>
<evidence type="ECO:0000256" key="3">
    <source>
        <dbReference type="ARBA" id="ARBA00022833"/>
    </source>
</evidence>
<evidence type="ECO:0000256" key="4">
    <source>
        <dbReference type="PROSITE-ProRule" id="PRU00175"/>
    </source>
</evidence>
<dbReference type="InterPro" id="IPR013083">
    <property type="entry name" value="Znf_RING/FYVE/PHD"/>
</dbReference>
<feature type="compositionally biased region" description="Low complexity" evidence="5">
    <location>
        <begin position="14"/>
        <end position="23"/>
    </location>
</feature>
<evidence type="ECO:0000259" key="6">
    <source>
        <dbReference type="PROSITE" id="PS50089"/>
    </source>
</evidence>
<dbReference type="CDD" id="cd16449">
    <property type="entry name" value="RING-HC"/>
    <property type="match status" value="1"/>
</dbReference>
<dbReference type="Gene3D" id="3.30.40.10">
    <property type="entry name" value="Zinc/RING finger domain, C3HC4 (zinc finger)"/>
    <property type="match status" value="1"/>
</dbReference>
<organism evidence="7 8">
    <name type="scientific">Pseudomicrostroma glucosiphilum</name>
    <dbReference type="NCBI Taxonomy" id="1684307"/>
    <lineage>
        <taxon>Eukaryota</taxon>
        <taxon>Fungi</taxon>
        <taxon>Dikarya</taxon>
        <taxon>Basidiomycota</taxon>
        <taxon>Ustilaginomycotina</taxon>
        <taxon>Exobasidiomycetes</taxon>
        <taxon>Microstromatales</taxon>
        <taxon>Microstromatales incertae sedis</taxon>
        <taxon>Pseudomicrostroma</taxon>
    </lineage>
</organism>
<evidence type="ECO:0000313" key="8">
    <source>
        <dbReference type="Proteomes" id="UP000245942"/>
    </source>
</evidence>
<dbReference type="InterPro" id="IPR017907">
    <property type="entry name" value="Znf_RING_CS"/>
</dbReference>
<dbReference type="OrthoDB" id="6270329at2759"/>
<feature type="compositionally biased region" description="Low complexity" evidence="5">
    <location>
        <begin position="61"/>
        <end position="71"/>
    </location>
</feature>
<keyword evidence="3" id="KW-0862">Zinc</keyword>
<dbReference type="GO" id="GO:0061630">
    <property type="term" value="F:ubiquitin protein ligase activity"/>
    <property type="evidence" value="ECO:0007669"/>
    <property type="project" value="InterPro"/>
</dbReference>
<dbReference type="RefSeq" id="XP_025351040.1">
    <property type="nucleotide sequence ID" value="XM_025491373.1"/>
</dbReference>
<evidence type="ECO:0000256" key="5">
    <source>
        <dbReference type="SAM" id="MobiDB-lite"/>
    </source>
</evidence>
<keyword evidence="2 4" id="KW-0863">Zinc-finger</keyword>
<dbReference type="GO" id="GO:0032183">
    <property type="term" value="F:SUMO binding"/>
    <property type="evidence" value="ECO:0007669"/>
    <property type="project" value="TreeGrafter"/>
</dbReference>
<dbReference type="Proteomes" id="UP000245942">
    <property type="component" value="Unassembled WGS sequence"/>
</dbReference>
<protein>
    <recommendedName>
        <fullName evidence="6">RING-type domain-containing protein</fullName>
    </recommendedName>
</protein>
<dbReference type="GO" id="GO:0140082">
    <property type="term" value="F:SUMO-ubiquitin ligase activity"/>
    <property type="evidence" value="ECO:0007669"/>
    <property type="project" value="TreeGrafter"/>
</dbReference>
<dbReference type="PANTHER" id="PTHR47094">
    <property type="entry name" value="ELFLESS, ISOFORM B"/>
    <property type="match status" value="1"/>
</dbReference>
<keyword evidence="1" id="KW-0479">Metal-binding</keyword>